<keyword evidence="7" id="KW-1185">Reference proteome</keyword>
<dbReference type="SUPFAM" id="SSF48403">
    <property type="entry name" value="Ankyrin repeat"/>
    <property type="match status" value="1"/>
</dbReference>
<dbReference type="PROSITE" id="PS50297">
    <property type="entry name" value="ANK_REP_REGION"/>
    <property type="match status" value="1"/>
</dbReference>
<dbReference type="CDD" id="cd23767">
    <property type="entry name" value="IQCD"/>
    <property type="match status" value="1"/>
</dbReference>
<evidence type="ECO:0000256" key="2">
    <source>
        <dbReference type="ARBA" id="ARBA00023043"/>
    </source>
</evidence>
<dbReference type="PANTHER" id="PTHR24171:SF9">
    <property type="entry name" value="ANKYRIN REPEAT DOMAIN-CONTAINING PROTEIN 39"/>
    <property type="match status" value="1"/>
</dbReference>
<feature type="repeat" description="ANK" evidence="3">
    <location>
        <begin position="225"/>
        <end position="257"/>
    </location>
</feature>
<dbReference type="OrthoDB" id="426293at2759"/>
<evidence type="ECO:0000313" key="6">
    <source>
        <dbReference type="EMBL" id="KAF6031735.1"/>
    </source>
</evidence>
<feature type="region of interest" description="Disordered" evidence="5">
    <location>
        <begin position="1"/>
        <end position="66"/>
    </location>
</feature>
<dbReference type="InterPro" id="IPR002110">
    <property type="entry name" value="Ankyrin_rpt"/>
</dbReference>
<protein>
    <submittedName>
        <fullName evidence="6">IQANK1</fullName>
    </submittedName>
</protein>
<dbReference type="Gene3D" id="1.25.40.20">
    <property type="entry name" value="Ankyrin repeat-containing domain"/>
    <property type="match status" value="1"/>
</dbReference>
<keyword evidence="1" id="KW-0677">Repeat</keyword>
<evidence type="ECO:0000313" key="7">
    <source>
        <dbReference type="Proteomes" id="UP000593567"/>
    </source>
</evidence>
<evidence type="ECO:0000256" key="4">
    <source>
        <dbReference type="SAM" id="Coils"/>
    </source>
</evidence>
<comment type="caution">
    <text evidence="6">The sequence shown here is derived from an EMBL/GenBank/DDBJ whole genome shotgun (WGS) entry which is preliminary data.</text>
</comment>
<feature type="coiled-coil region" evidence="4">
    <location>
        <begin position="306"/>
        <end position="340"/>
    </location>
</feature>
<keyword evidence="2 3" id="KW-0040">ANK repeat</keyword>
<evidence type="ECO:0000256" key="5">
    <source>
        <dbReference type="SAM" id="MobiDB-lite"/>
    </source>
</evidence>
<gene>
    <name evidence="6" type="ORF">EB796_009942</name>
</gene>
<feature type="repeat" description="ANK" evidence="3">
    <location>
        <begin position="192"/>
        <end position="224"/>
    </location>
</feature>
<dbReference type="PANTHER" id="PTHR24171">
    <property type="entry name" value="ANKYRIN REPEAT DOMAIN-CONTAINING PROTEIN 39-RELATED"/>
    <property type="match status" value="1"/>
</dbReference>
<dbReference type="PROSITE" id="PS50096">
    <property type="entry name" value="IQ"/>
    <property type="match status" value="1"/>
</dbReference>
<evidence type="ECO:0000256" key="3">
    <source>
        <dbReference type="PROSITE-ProRule" id="PRU00023"/>
    </source>
</evidence>
<dbReference type="Pfam" id="PF12796">
    <property type="entry name" value="Ank_2"/>
    <property type="match status" value="1"/>
</dbReference>
<dbReference type="SMART" id="SM00248">
    <property type="entry name" value="ANK"/>
    <property type="match status" value="2"/>
</dbReference>
<feature type="compositionally biased region" description="Basic and acidic residues" evidence="5">
    <location>
        <begin position="38"/>
        <end position="66"/>
    </location>
</feature>
<dbReference type="Proteomes" id="UP000593567">
    <property type="component" value="Unassembled WGS sequence"/>
</dbReference>
<dbReference type="InterPro" id="IPR036770">
    <property type="entry name" value="Ankyrin_rpt-contain_sf"/>
</dbReference>
<evidence type="ECO:0000256" key="1">
    <source>
        <dbReference type="ARBA" id="ARBA00022737"/>
    </source>
</evidence>
<reference evidence="6" key="1">
    <citation type="submission" date="2020-06" db="EMBL/GenBank/DDBJ databases">
        <title>Draft genome of Bugula neritina, a colonial animal packing powerful symbionts and potential medicines.</title>
        <authorList>
            <person name="Rayko M."/>
        </authorList>
    </citation>
    <scope>NUCLEOTIDE SEQUENCE [LARGE SCALE GENOMIC DNA]</scope>
    <source>
        <strain evidence="6">Kwan_BN1</strain>
    </source>
</reference>
<dbReference type="InterPro" id="IPR027417">
    <property type="entry name" value="P-loop_NTPase"/>
</dbReference>
<organism evidence="6 7">
    <name type="scientific">Bugula neritina</name>
    <name type="common">Brown bryozoan</name>
    <name type="synonym">Sertularia neritina</name>
    <dbReference type="NCBI Taxonomy" id="10212"/>
    <lineage>
        <taxon>Eukaryota</taxon>
        <taxon>Metazoa</taxon>
        <taxon>Spiralia</taxon>
        <taxon>Lophotrochozoa</taxon>
        <taxon>Bryozoa</taxon>
        <taxon>Gymnolaemata</taxon>
        <taxon>Cheilostomatida</taxon>
        <taxon>Flustrina</taxon>
        <taxon>Buguloidea</taxon>
        <taxon>Bugulidae</taxon>
        <taxon>Bugula</taxon>
    </lineage>
</organism>
<dbReference type="EMBL" id="VXIV02001571">
    <property type="protein sequence ID" value="KAF6031735.1"/>
    <property type="molecule type" value="Genomic_DNA"/>
</dbReference>
<feature type="compositionally biased region" description="Low complexity" evidence="5">
    <location>
        <begin position="22"/>
        <end position="34"/>
    </location>
</feature>
<accession>A0A7J7K0N1</accession>
<sequence length="518" mass="58713">MPPKGKPIPAAGKKSVPVAKGASKATSKPVAKKAPAAKKADSKTTPSKKPDETKTNKNKWTKEDDAARKIQTIIRGYLGRKALERAKKEKQEYEDLMDKLEREACVAIALQFKKEAEEQAQKEMEERKRKAEEKKRVKRMLEAAFDGDVDEVNAIIKEVKELDDKNKISHDVVGEAKRMRHLMNIVDCEDAHGNTPLSEASSGGHVDTVRYFIELGADPNSRGQFNRTPLYRAAFAGHMDCCGMLLQHGGDPRLYAEDGQTPENKEYDAHQKTLNALYCELNKRIDEHDSAPAMGFTKPEITLQAIQDAEDQLEIAKIDFEASKEKIRQLRILQQEHQKEEIAADGLELPGMAVTIRELPDILFRDVGNKVRDSGKWPFIIDPSNQAATYLRYQDTNYLNALAPKDMAPEVIRRALIGSIRFGKPMVLDMMEVDMFQTASDRMDEVLPGLMTLLMDKSIMKEDNYMKLVKPEDGDAYLKQNFSPYRTENFKFFILSKNIFPSEKLMSDTYVIRLKIPE</sequence>
<keyword evidence="4" id="KW-0175">Coiled coil</keyword>
<feature type="coiled-coil region" evidence="4">
    <location>
        <begin position="79"/>
        <end position="144"/>
    </location>
</feature>
<dbReference type="PROSITE" id="PS50088">
    <property type="entry name" value="ANK_REPEAT"/>
    <property type="match status" value="2"/>
</dbReference>
<dbReference type="AlphaFoldDB" id="A0A7J7K0N1"/>
<name>A0A7J7K0N1_BUGNE</name>
<dbReference type="Gene3D" id="3.40.50.300">
    <property type="entry name" value="P-loop containing nucleotide triphosphate hydrolases"/>
    <property type="match status" value="1"/>
</dbReference>
<proteinExistence type="predicted"/>